<comment type="similarity">
    <text evidence="1 10">Belongs to the thymidylate kinase family.</text>
</comment>
<evidence type="ECO:0000256" key="1">
    <source>
        <dbReference type="ARBA" id="ARBA00009776"/>
    </source>
</evidence>
<keyword evidence="5 10" id="KW-0545">Nucleotide biosynthesis</keyword>
<dbReference type="NCBIfam" id="TIGR00041">
    <property type="entry name" value="DTMP_kinase"/>
    <property type="match status" value="1"/>
</dbReference>
<sequence length="203" mass="23208">MEKNKFIVIEGLDGCGKSTQIQRLAAALRTRGEKVHITAEPTNFETGAYLRRILAESQEKDMYLQAALFLADRLEHITHPESGIARYLKDGYTVICDRYYYSSFAYQGTASDIDWVMKINLDCAQMLTPDLCIFLDVNPATCKQRIDAVREKPELYEKSTSLMKNIRDNFLNVLGRLQKTQNIVIIDANKGLDDVEKEILKYV</sequence>
<protein>
    <recommendedName>
        <fullName evidence="3 10">Thymidylate kinase</fullName>
        <ecNumber evidence="2 10">2.7.4.9</ecNumber>
    </recommendedName>
    <alternativeName>
        <fullName evidence="10">dTMP kinase</fullName>
    </alternativeName>
</protein>
<dbReference type="EC" id="2.7.4.9" evidence="2 10"/>
<dbReference type="RefSeq" id="WP_226391856.1">
    <property type="nucleotide sequence ID" value="NZ_JADCKB010000003.1"/>
</dbReference>
<dbReference type="EMBL" id="JADCKB010000003">
    <property type="protein sequence ID" value="MBE5039291.1"/>
    <property type="molecule type" value="Genomic_DNA"/>
</dbReference>
<dbReference type="GO" id="GO:0006233">
    <property type="term" value="P:dTDP biosynthetic process"/>
    <property type="evidence" value="ECO:0007669"/>
    <property type="project" value="InterPro"/>
</dbReference>
<feature type="binding site" evidence="10">
    <location>
        <begin position="11"/>
        <end position="18"/>
    </location>
    <ligand>
        <name>ATP</name>
        <dbReference type="ChEBI" id="CHEBI:30616"/>
    </ligand>
</feature>
<keyword evidence="4 10" id="KW-0808">Transferase</keyword>
<gene>
    <name evidence="10 12" type="primary">tmk</name>
    <name evidence="12" type="ORF">INF28_02260</name>
</gene>
<dbReference type="SUPFAM" id="SSF52540">
    <property type="entry name" value="P-loop containing nucleoside triphosphate hydrolases"/>
    <property type="match status" value="1"/>
</dbReference>
<keyword evidence="13" id="KW-1185">Reference proteome</keyword>
<dbReference type="AlphaFoldDB" id="A0A9D5LZC5"/>
<dbReference type="HAMAP" id="MF_00165">
    <property type="entry name" value="Thymidylate_kinase"/>
    <property type="match status" value="1"/>
</dbReference>
<dbReference type="GO" id="GO:0004798">
    <property type="term" value="F:dTMP kinase activity"/>
    <property type="evidence" value="ECO:0007669"/>
    <property type="project" value="UniProtKB-UniRule"/>
</dbReference>
<dbReference type="InterPro" id="IPR018095">
    <property type="entry name" value="Thymidylate_kin_CS"/>
</dbReference>
<keyword evidence="6 10" id="KW-0547">Nucleotide-binding</keyword>
<evidence type="ECO:0000256" key="10">
    <source>
        <dbReference type="HAMAP-Rule" id="MF_00165"/>
    </source>
</evidence>
<evidence type="ECO:0000256" key="4">
    <source>
        <dbReference type="ARBA" id="ARBA00022679"/>
    </source>
</evidence>
<comment type="caution">
    <text evidence="12">The sequence shown here is derived from an EMBL/GenBank/DDBJ whole genome shotgun (WGS) entry which is preliminary data.</text>
</comment>
<evidence type="ECO:0000256" key="2">
    <source>
        <dbReference type="ARBA" id="ARBA00012980"/>
    </source>
</evidence>
<evidence type="ECO:0000256" key="3">
    <source>
        <dbReference type="ARBA" id="ARBA00017144"/>
    </source>
</evidence>
<comment type="function">
    <text evidence="10">Phosphorylation of dTMP to form dTDP in both de novo and salvage pathways of dTTP synthesis.</text>
</comment>
<dbReference type="PROSITE" id="PS01331">
    <property type="entry name" value="THYMIDYLATE_KINASE"/>
    <property type="match status" value="1"/>
</dbReference>
<dbReference type="InterPro" id="IPR027417">
    <property type="entry name" value="P-loop_NTPase"/>
</dbReference>
<dbReference type="GO" id="GO:0006227">
    <property type="term" value="P:dUDP biosynthetic process"/>
    <property type="evidence" value="ECO:0007669"/>
    <property type="project" value="TreeGrafter"/>
</dbReference>
<feature type="domain" description="Thymidylate kinase-like" evidence="11">
    <location>
        <begin position="9"/>
        <end position="199"/>
    </location>
</feature>
<dbReference type="GO" id="GO:0006235">
    <property type="term" value="P:dTTP biosynthetic process"/>
    <property type="evidence" value="ECO:0007669"/>
    <property type="project" value="UniProtKB-UniRule"/>
</dbReference>
<dbReference type="Gene3D" id="3.40.50.300">
    <property type="entry name" value="P-loop containing nucleotide triphosphate hydrolases"/>
    <property type="match status" value="1"/>
</dbReference>
<evidence type="ECO:0000259" key="11">
    <source>
        <dbReference type="Pfam" id="PF02223"/>
    </source>
</evidence>
<dbReference type="PANTHER" id="PTHR10344">
    <property type="entry name" value="THYMIDYLATE KINASE"/>
    <property type="match status" value="1"/>
</dbReference>
<evidence type="ECO:0000313" key="13">
    <source>
        <dbReference type="Proteomes" id="UP000806542"/>
    </source>
</evidence>
<dbReference type="PANTHER" id="PTHR10344:SF4">
    <property type="entry name" value="UMP-CMP KINASE 2, MITOCHONDRIAL"/>
    <property type="match status" value="1"/>
</dbReference>
<evidence type="ECO:0000256" key="9">
    <source>
        <dbReference type="ARBA" id="ARBA00048743"/>
    </source>
</evidence>
<dbReference type="GO" id="GO:0005524">
    <property type="term" value="F:ATP binding"/>
    <property type="evidence" value="ECO:0007669"/>
    <property type="project" value="UniProtKB-UniRule"/>
</dbReference>
<keyword evidence="7 10" id="KW-0418">Kinase</keyword>
<dbReference type="Proteomes" id="UP000806542">
    <property type="component" value="Unassembled WGS sequence"/>
</dbReference>
<proteinExistence type="inferred from homology"/>
<reference evidence="12" key="1">
    <citation type="submission" date="2020-10" db="EMBL/GenBank/DDBJ databases">
        <title>ChiBAC.</title>
        <authorList>
            <person name="Zenner C."/>
            <person name="Hitch T.C.A."/>
            <person name="Clavel T."/>
        </authorList>
    </citation>
    <scope>NUCLEOTIDE SEQUENCE</scope>
    <source>
        <strain evidence="12">DSM 107454</strain>
    </source>
</reference>
<comment type="catalytic activity">
    <reaction evidence="9 10">
        <text>dTMP + ATP = dTDP + ADP</text>
        <dbReference type="Rhea" id="RHEA:13517"/>
        <dbReference type="ChEBI" id="CHEBI:30616"/>
        <dbReference type="ChEBI" id="CHEBI:58369"/>
        <dbReference type="ChEBI" id="CHEBI:63528"/>
        <dbReference type="ChEBI" id="CHEBI:456216"/>
        <dbReference type="EC" id="2.7.4.9"/>
    </reaction>
</comment>
<dbReference type="InterPro" id="IPR039430">
    <property type="entry name" value="Thymidylate_kin-like_dom"/>
</dbReference>
<evidence type="ECO:0000256" key="5">
    <source>
        <dbReference type="ARBA" id="ARBA00022727"/>
    </source>
</evidence>
<evidence type="ECO:0000256" key="8">
    <source>
        <dbReference type="ARBA" id="ARBA00022840"/>
    </source>
</evidence>
<dbReference type="InterPro" id="IPR018094">
    <property type="entry name" value="Thymidylate_kinase"/>
</dbReference>
<keyword evidence="8 10" id="KW-0067">ATP-binding</keyword>
<dbReference type="GO" id="GO:0005737">
    <property type="term" value="C:cytoplasm"/>
    <property type="evidence" value="ECO:0007669"/>
    <property type="project" value="TreeGrafter"/>
</dbReference>
<evidence type="ECO:0000256" key="7">
    <source>
        <dbReference type="ARBA" id="ARBA00022777"/>
    </source>
</evidence>
<evidence type="ECO:0000256" key="6">
    <source>
        <dbReference type="ARBA" id="ARBA00022741"/>
    </source>
</evidence>
<dbReference type="CDD" id="cd01672">
    <property type="entry name" value="TMPK"/>
    <property type="match status" value="1"/>
</dbReference>
<dbReference type="Pfam" id="PF02223">
    <property type="entry name" value="Thymidylate_kin"/>
    <property type="match status" value="1"/>
</dbReference>
<name>A0A9D5LZC5_9FIRM</name>
<accession>A0A9D5LZC5</accession>
<organism evidence="12 13">
    <name type="scientific">Ructibacterium gallinarum</name>
    <dbReference type="NCBI Taxonomy" id="2779355"/>
    <lineage>
        <taxon>Bacteria</taxon>
        <taxon>Bacillati</taxon>
        <taxon>Bacillota</taxon>
        <taxon>Clostridia</taxon>
        <taxon>Eubacteriales</taxon>
        <taxon>Oscillospiraceae</taxon>
        <taxon>Ructibacterium</taxon>
    </lineage>
</organism>
<evidence type="ECO:0000313" key="12">
    <source>
        <dbReference type="EMBL" id="MBE5039291.1"/>
    </source>
</evidence>